<evidence type="ECO:0000313" key="2">
    <source>
        <dbReference type="EMBL" id="MBA8950984.1"/>
    </source>
</evidence>
<keyword evidence="1" id="KW-0040">ANK repeat</keyword>
<dbReference type="SMART" id="SM00248">
    <property type="entry name" value="ANK"/>
    <property type="match status" value="2"/>
</dbReference>
<dbReference type="Pfam" id="PF12796">
    <property type="entry name" value="Ank_2"/>
    <property type="match status" value="1"/>
</dbReference>
<name>A0A7W3QKX3_ACTNM</name>
<protein>
    <recommendedName>
        <fullName evidence="4">Ankyrin repeat domain-containing protein</fullName>
    </recommendedName>
</protein>
<dbReference type="AlphaFoldDB" id="A0A7W3QKX3"/>
<dbReference type="EMBL" id="JACJIA010000003">
    <property type="protein sequence ID" value="MBA8950984.1"/>
    <property type="molecule type" value="Genomic_DNA"/>
</dbReference>
<accession>A0A7W3QKX3</accession>
<proteinExistence type="predicted"/>
<reference evidence="2 3" key="1">
    <citation type="submission" date="2020-08" db="EMBL/GenBank/DDBJ databases">
        <title>Genomic Encyclopedia of Type Strains, Phase IV (KMG-IV): sequencing the most valuable type-strain genomes for metagenomic binning, comparative biology and taxonomic classification.</title>
        <authorList>
            <person name="Goeker M."/>
        </authorList>
    </citation>
    <scope>NUCLEOTIDE SEQUENCE [LARGE SCALE GENOMIC DNA]</scope>
    <source>
        <strain evidence="2 3">DSM 44197</strain>
    </source>
</reference>
<dbReference type="InterPro" id="IPR002110">
    <property type="entry name" value="Ankyrin_rpt"/>
</dbReference>
<dbReference type="PROSITE" id="PS50088">
    <property type="entry name" value="ANK_REPEAT"/>
    <property type="match status" value="1"/>
</dbReference>
<evidence type="ECO:0000256" key="1">
    <source>
        <dbReference type="PROSITE-ProRule" id="PRU00023"/>
    </source>
</evidence>
<gene>
    <name evidence="2" type="ORF">HNR61_002615</name>
</gene>
<dbReference type="Proteomes" id="UP000572680">
    <property type="component" value="Unassembled WGS sequence"/>
</dbReference>
<feature type="repeat" description="ANK" evidence="1">
    <location>
        <begin position="38"/>
        <end position="70"/>
    </location>
</feature>
<organism evidence="2 3">
    <name type="scientific">Actinomadura namibiensis</name>
    <dbReference type="NCBI Taxonomy" id="182080"/>
    <lineage>
        <taxon>Bacteria</taxon>
        <taxon>Bacillati</taxon>
        <taxon>Actinomycetota</taxon>
        <taxon>Actinomycetes</taxon>
        <taxon>Streptosporangiales</taxon>
        <taxon>Thermomonosporaceae</taxon>
        <taxon>Actinomadura</taxon>
    </lineage>
</organism>
<keyword evidence="3" id="KW-1185">Reference proteome</keyword>
<evidence type="ECO:0000313" key="3">
    <source>
        <dbReference type="Proteomes" id="UP000572680"/>
    </source>
</evidence>
<sequence>MSDGTGGWAGIGYGDWTDLAGIRARLDAGADPDAEVWAYQRPLHVAAEEGSPEVVAELARRVADVDAEHEGRSALWNAVYHGRPDNARVLVAAGADPWRPMMRGWSPGRLSLLGPEPELFGDPGRDPGLTVEEAVVVAVAPQARRVFDGFLLDGLGLACVAGVDAGEAVRRLGGAPAAVDLDGLDPFGDEALEIVGVTEVPGGCVIAQPWGYAPQRTDLMKRLSRGTVAYGLYANPKSGNQGCVFRDGEAESWGLNPGGGHPFPDEPSLEILTGYLTRDGAVAHCCAFVGLHPSDTRPVEGPPDLWIRLPAER</sequence>
<dbReference type="Gene3D" id="1.25.40.20">
    <property type="entry name" value="Ankyrin repeat-containing domain"/>
    <property type="match status" value="1"/>
</dbReference>
<dbReference type="SUPFAM" id="SSF48403">
    <property type="entry name" value="Ankyrin repeat"/>
    <property type="match status" value="1"/>
</dbReference>
<dbReference type="InterPro" id="IPR036770">
    <property type="entry name" value="Ankyrin_rpt-contain_sf"/>
</dbReference>
<dbReference type="RefSeq" id="WP_182843383.1">
    <property type="nucleotide sequence ID" value="NZ_BAAALP010000016.1"/>
</dbReference>
<comment type="caution">
    <text evidence="2">The sequence shown here is derived from an EMBL/GenBank/DDBJ whole genome shotgun (WGS) entry which is preliminary data.</text>
</comment>
<evidence type="ECO:0008006" key="4">
    <source>
        <dbReference type="Google" id="ProtNLM"/>
    </source>
</evidence>